<dbReference type="EMBL" id="CACRXK020009465">
    <property type="protein sequence ID" value="CAB4017250.1"/>
    <property type="molecule type" value="Genomic_DNA"/>
</dbReference>
<comment type="caution">
    <text evidence="1">The sequence shown here is derived from an EMBL/GenBank/DDBJ whole genome shotgun (WGS) entry which is preliminary data.</text>
</comment>
<dbReference type="AlphaFoldDB" id="A0A7D9ESG3"/>
<sequence>MRALAVPLYIGLKIHVETRSRTLIDTLFRVMSISADAANSVWHRFEQDGLVCPPKQRRDLFCTAALDNIDHNPSATTAKDSFHGTAISVVQHITTENHGTERGINVINEDIPRQKTVRELPGAYRNVPPAVLKDKGPVFPKSIGPVMPPTQDQDAITRNINWLENVKLLYGKDELDKEE</sequence>
<dbReference type="OrthoDB" id="5989453at2759"/>
<organism evidence="1 2">
    <name type="scientific">Paramuricea clavata</name>
    <name type="common">Red gorgonian</name>
    <name type="synonym">Violescent sea-whip</name>
    <dbReference type="NCBI Taxonomy" id="317549"/>
    <lineage>
        <taxon>Eukaryota</taxon>
        <taxon>Metazoa</taxon>
        <taxon>Cnidaria</taxon>
        <taxon>Anthozoa</taxon>
        <taxon>Octocorallia</taxon>
        <taxon>Malacalcyonacea</taxon>
        <taxon>Plexauridae</taxon>
        <taxon>Paramuricea</taxon>
    </lineage>
</organism>
<protein>
    <submittedName>
        <fullName evidence="1">Uncharacterized protein</fullName>
    </submittedName>
</protein>
<keyword evidence="2" id="KW-1185">Reference proteome</keyword>
<accession>A0A7D9ESG3</accession>
<dbReference type="Proteomes" id="UP001152795">
    <property type="component" value="Unassembled WGS sequence"/>
</dbReference>
<gene>
    <name evidence="1" type="ORF">PACLA_8A049847</name>
</gene>
<reference evidence="1" key="1">
    <citation type="submission" date="2020-04" db="EMBL/GenBank/DDBJ databases">
        <authorList>
            <person name="Alioto T."/>
            <person name="Alioto T."/>
            <person name="Gomez Garrido J."/>
        </authorList>
    </citation>
    <scope>NUCLEOTIDE SEQUENCE</scope>
    <source>
        <strain evidence="1">A484AB</strain>
    </source>
</reference>
<evidence type="ECO:0000313" key="2">
    <source>
        <dbReference type="Proteomes" id="UP001152795"/>
    </source>
</evidence>
<evidence type="ECO:0000313" key="1">
    <source>
        <dbReference type="EMBL" id="CAB4017250.1"/>
    </source>
</evidence>
<name>A0A7D9ESG3_PARCT</name>
<proteinExistence type="predicted"/>
<dbReference type="PANTHER" id="PTHR47018">
    <property type="entry name" value="CXC DOMAIN-CONTAINING PROTEIN-RELATED"/>
    <property type="match status" value="1"/>
</dbReference>